<dbReference type="AlphaFoldDB" id="A0AA87ZNE5"/>
<name>A0AA87ZNE5_FICCA</name>
<dbReference type="PANTHER" id="PTHR11757">
    <property type="entry name" value="PROTEASE FAMILY S9A OLIGOPEPTIDASE"/>
    <property type="match status" value="1"/>
</dbReference>
<evidence type="ECO:0000256" key="2">
    <source>
        <dbReference type="SAM" id="MobiDB-lite"/>
    </source>
</evidence>
<evidence type="ECO:0000259" key="3">
    <source>
        <dbReference type="Pfam" id="PF02897"/>
    </source>
</evidence>
<feature type="domain" description="Peptidase S9A N-terminal" evidence="3">
    <location>
        <begin position="44"/>
        <end position="347"/>
    </location>
</feature>
<feature type="region of interest" description="Disordered" evidence="2">
    <location>
        <begin position="30"/>
        <end position="55"/>
    </location>
</feature>
<protein>
    <recommendedName>
        <fullName evidence="3">Peptidase S9A N-terminal domain-containing protein</fullName>
    </recommendedName>
</protein>
<dbReference type="InterPro" id="IPR051543">
    <property type="entry name" value="Serine_Peptidase_S9A"/>
</dbReference>
<keyword evidence="5" id="KW-1185">Reference proteome</keyword>
<evidence type="ECO:0000313" key="5">
    <source>
        <dbReference type="Proteomes" id="UP001187192"/>
    </source>
</evidence>
<sequence>MRQVLTLLRHSRSGTSPATSFLVRRSHYKTPLKVAKPPTPPTSPKPPRKPQRFSFHDHTWEDPYSWMSSLNDKVAMRHMDIYMEQEEKYAEAVMADTERLQSKLQSEMASRLAFDLSTPPLRWGPWLYYRRVEEGKQYPVLCRRLASLNEEFISHKSPSAGFDFTSGKRIEQKLIDYNLEAERFGGYAYEELSEVSPDHRFLAYTMYDKDNDFFRLSVRNLNSGALCGKPQADRVSNLAWAKDCQALLYVVTDQKKRPYRWIYYSMIGSTDDDVLLLEELDENVYVNIRHTKDFRFIAVNTFSPTSSKVFLINAADPLSGLNLIWECESVAHCIVEHHQGFLYLFTDIAKAGKPVDFHYLLRSPINASTGPRIWEVGGLITPFCAL</sequence>
<accession>A0AA87ZNE5</accession>
<dbReference type="Gene3D" id="2.130.10.120">
    <property type="entry name" value="Prolyl oligopeptidase, N-terminal domain"/>
    <property type="match status" value="1"/>
</dbReference>
<comment type="caution">
    <text evidence="4">The sequence shown here is derived from an EMBL/GenBank/DDBJ whole genome shotgun (WGS) entry which is preliminary data.</text>
</comment>
<dbReference type="EMBL" id="BTGU01000002">
    <property type="protein sequence ID" value="GMN29848.1"/>
    <property type="molecule type" value="Genomic_DNA"/>
</dbReference>
<reference evidence="4" key="1">
    <citation type="submission" date="2023-07" db="EMBL/GenBank/DDBJ databases">
        <title>draft genome sequence of fig (Ficus carica).</title>
        <authorList>
            <person name="Takahashi T."/>
            <person name="Nishimura K."/>
        </authorList>
    </citation>
    <scope>NUCLEOTIDE SEQUENCE</scope>
</reference>
<organism evidence="4 5">
    <name type="scientific">Ficus carica</name>
    <name type="common">Common fig</name>
    <dbReference type="NCBI Taxonomy" id="3494"/>
    <lineage>
        <taxon>Eukaryota</taxon>
        <taxon>Viridiplantae</taxon>
        <taxon>Streptophyta</taxon>
        <taxon>Embryophyta</taxon>
        <taxon>Tracheophyta</taxon>
        <taxon>Spermatophyta</taxon>
        <taxon>Magnoliopsida</taxon>
        <taxon>eudicotyledons</taxon>
        <taxon>Gunneridae</taxon>
        <taxon>Pentapetalae</taxon>
        <taxon>rosids</taxon>
        <taxon>fabids</taxon>
        <taxon>Rosales</taxon>
        <taxon>Moraceae</taxon>
        <taxon>Ficeae</taxon>
        <taxon>Ficus</taxon>
    </lineage>
</organism>
<gene>
    <name evidence="4" type="ORF">TIFTF001_002588</name>
</gene>
<dbReference type="InterPro" id="IPR023302">
    <property type="entry name" value="Pept_S9A_N"/>
</dbReference>
<dbReference type="SUPFAM" id="SSF50993">
    <property type="entry name" value="Peptidase/esterase 'gauge' domain"/>
    <property type="match status" value="1"/>
</dbReference>
<proteinExistence type="inferred from homology"/>
<evidence type="ECO:0000313" key="4">
    <source>
        <dbReference type="EMBL" id="GMN29848.1"/>
    </source>
</evidence>
<dbReference type="GO" id="GO:0004252">
    <property type="term" value="F:serine-type endopeptidase activity"/>
    <property type="evidence" value="ECO:0007669"/>
    <property type="project" value="InterPro"/>
</dbReference>
<evidence type="ECO:0000256" key="1">
    <source>
        <dbReference type="ARBA" id="ARBA00005228"/>
    </source>
</evidence>
<dbReference type="PANTHER" id="PTHR11757:SF19">
    <property type="entry name" value="PROLYL ENDOPEPTIDASE-LIKE"/>
    <property type="match status" value="1"/>
</dbReference>
<comment type="similarity">
    <text evidence="1">Belongs to the peptidase S9A family.</text>
</comment>
<dbReference type="Pfam" id="PF02897">
    <property type="entry name" value="Peptidase_S9_N"/>
    <property type="match status" value="1"/>
</dbReference>
<dbReference type="Proteomes" id="UP001187192">
    <property type="component" value="Unassembled WGS sequence"/>
</dbReference>